<keyword evidence="5" id="KW-0539">Nucleus</keyword>
<feature type="domain" description="DNA polymerase alpha/delta/epsilon subunit B" evidence="7">
    <location>
        <begin position="2"/>
        <end position="73"/>
    </location>
</feature>
<keyword evidence="9" id="KW-1185">Reference proteome</keyword>
<dbReference type="Pfam" id="PF04042">
    <property type="entry name" value="DNA_pol_E_B"/>
    <property type="match status" value="1"/>
</dbReference>
<dbReference type="GO" id="GO:0005658">
    <property type="term" value="C:alpha DNA polymerase:primase complex"/>
    <property type="evidence" value="ECO:0007669"/>
    <property type="project" value="TreeGrafter"/>
</dbReference>
<dbReference type="InterPro" id="IPR016722">
    <property type="entry name" value="DNA_pol_alpha_bsu"/>
</dbReference>
<dbReference type="PANTHER" id="PTHR23061:SF12">
    <property type="entry name" value="DNA POLYMERASE ALPHA SUBUNIT B"/>
    <property type="match status" value="1"/>
</dbReference>
<comment type="similarity">
    <text evidence="2">Belongs to the DNA polymerase alpha subunit B family.</text>
</comment>
<dbReference type="EMBL" id="QUSF01005136">
    <property type="protein sequence ID" value="RLV62827.1"/>
    <property type="molecule type" value="Genomic_DNA"/>
</dbReference>
<comment type="caution">
    <text evidence="8">The sequence shown here is derived from an EMBL/GenBank/DDBJ whole genome shotgun (WGS) entry which is preliminary data.</text>
</comment>
<gene>
    <name evidence="8" type="ORF">DV515_00018904</name>
</gene>
<evidence type="ECO:0000256" key="6">
    <source>
        <dbReference type="SAM" id="MobiDB-lite"/>
    </source>
</evidence>
<dbReference type="STRING" id="44316.ENSEGOP00005013047"/>
<dbReference type="GO" id="GO:0006270">
    <property type="term" value="P:DNA replication initiation"/>
    <property type="evidence" value="ECO:0007669"/>
    <property type="project" value="TreeGrafter"/>
</dbReference>
<dbReference type="AlphaFoldDB" id="A0A3L8Q677"/>
<organism evidence="8 9">
    <name type="scientific">Chloebia gouldiae</name>
    <name type="common">Gouldian finch</name>
    <name type="synonym">Erythrura gouldiae</name>
    <dbReference type="NCBI Taxonomy" id="44316"/>
    <lineage>
        <taxon>Eukaryota</taxon>
        <taxon>Metazoa</taxon>
        <taxon>Chordata</taxon>
        <taxon>Craniata</taxon>
        <taxon>Vertebrata</taxon>
        <taxon>Euteleostomi</taxon>
        <taxon>Archelosauria</taxon>
        <taxon>Archosauria</taxon>
        <taxon>Dinosauria</taxon>
        <taxon>Saurischia</taxon>
        <taxon>Theropoda</taxon>
        <taxon>Coelurosauria</taxon>
        <taxon>Aves</taxon>
        <taxon>Neognathae</taxon>
        <taxon>Neoaves</taxon>
        <taxon>Telluraves</taxon>
        <taxon>Australaves</taxon>
        <taxon>Passeriformes</taxon>
        <taxon>Passeroidea</taxon>
        <taxon>Passeridae</taxon>
        <taxon>Chloebia</taxon>
    </lineage>
</organism>
<evidence type="ECO:0000313" key="8">
    <source>
        <dbReference type="EMBL" id="RLV62827.1"/>
    </source>
</evidence>
<evidence type="ECO:0000256" key="5">
    <source>
        <dbReference type="ARBA" id="ARBA00023242"/>
    </source>
</evidence>
<keyword evidence="4" id="KW-0235">DNA replication</keyword>
<dbReference type="PANTHER" id="PTHR23061">
    <property type="entry name" value="DNA POLYMERASE 2 ALPHA 70 KDA SUBUNIT"/>
    <property type="match status" value="1"/>
</dbReference>
<evidence type="ECO:0000259" key="7">
    <source>
        <dbReference type="Pfam" id="PF04042"/>
    </source>
</evidence>
<reference evidence="8 9" key="1">
    <citation type="journal article" date="2018" name="Proc. R. Soc. B">
        <title>A non-coding region near Follistatin controls head colour polymorphism in the Gouldian finch.</title>
        <authorList>
            <person name="Toomey M.B."/>
            <person name="Marques C.I."/>
            <person name="Andrade P."/>
            <person name="Araujo P.M."/>
            <person name="Sabatino S."/>
            <person name="Gazda M.A."/>
            <person name="Afonso S."/>
            <person name="Lopes R.J."/>
            <person name="Corbo J.C."/>
            <person name="Carneiro M."/>
        </authorList>
    </citation>
    <scope>NUCLEOTIDE SEQUENCE [LARGE SCALE GENOMIC DNA]</scope>
    <source>
        <strain evidence="8">Red01</strain>
        <tissue evidence="8">Muscle</tissue>
    </source>
</reference>
<proteinExistence type="inferred from homology"/>
<dbReference type="OrthoDB" id="336885at2759"/>
<evidence type="ECO:0000256" key="4">
    <source>
        <dbReference type="ARBA" id="ARBA00022705"/>
    </source>
</evidence>
<comment type="subcellular location">
    <subcellularLocation>
        <location evidence="1">Nucleus</location>
    </subcellularLocation>
</comment>
<evidence type="ECO:0000256" key="3">
    <source>
        <dbReference type="ARBA" id="ARBA00018596"/>
    </source>
</evidence>
<dbReference type="Gene3D" id="3.60.21.60">
    <property type="match status" value="1"/>
</dbReference>
<dbReference type="GO" id="GO:0003677">
    <property type="term" value="F:DNA binding"/>
    <property type="evidence" value="ECO:0007669"/>
    <property type="project" value="InterPro"/>
</dbReference>
<evidence type="ECO:0000256" key="2">
    <source>
        <dbReference type="ARBA" id="ARBA00007299"/>
    </source>
</evidence>
<feature type="region of interest" description="Disordered" evidence="6">
    <location>
        <begin position="144"/>
        <end position="167"/>
    </location>
</feature>
<evidence type="ECO:0000313" key="9">
    <source>
        <dbReference type="Proteomes" id="UP000276834"/>
    </source>
</evidence>
<accession>A0A3L8Q677</accession>
<evidence type="ECO:0000256" key="1">
    <source>
        <dbReference type="ARBA" id="ARBA00004123"/>
    </source>
</evidence>
<dbReference type="Proteomes" id="UP000276834">
    <property type="component" value="Unassembled WGS sequence"/>
</dbReference>
<dbReference type="InterPro" id="IPR007185">
    <property type="entry name" value="DNA_pol_a/d/e_bsu"/>
</dbReference>
<protein>
    <recommendedName>
        <fullName evidence="3">DNA polymerase alpha subunit B</fullName>
    </recommendedName>
</protein>
<name>A0A3L8Q677_CHLGU</name>
<sequence>MVLVACGPFTPSDSVAFEPLSDLLEVVARDRPDVCILFGPFLDAKHEQVESCQLLSPFSDVFRLCLRTIIEGTKRWPRKQPRIPRSHGAFPPRMPLFTPKFSPFFPPSAGSQLVLVPSLRDVSHDFVYPQPPFSFPDLPKEDKAVPTPKSCFSPQKNPFPGGPHPSRQTPAGIWAEIPLFLLPLRLPGGTKDLGLEFQSSRRPSQPFLGSNPFI</sequence>